<keyword evidence="2" id="KW-1185">Reference proteome</keyword>
<dbReference type="GO" id="GO:0019843">
    <property type="term" value="F:rRNA binding"/>
    <property type="evidence" value="ECO:0007669"/>
    <property type="project" value="InterPro"/>
</dbReference>
<protein>
    <submittedName>
        <fullName evidence="1">Uncharacterized protein</fullName>
    </submittedName>
</protein>
<comment type="caution">
    <text evidence="1">The sequence shown here is derived from an EMBL/GenBank/DDBJ whole genome shotgun (WGS) entry which is preliminary data.</text>
</comment>
<reference evidence="1" key="1">
    <citation type="journal article" date="2023" name="Insect Mol. Biol.">
        <title>Genome sequencing provides insights into the evolution of gene families encoding plant cell wall-degrading enzymes in longhorned beetles.</title>
        <authorList>
            <person name="Shin N.R."/>
            <person name="Okamura Y."/>
            <person name="Kirsch R."/>
            <person name="Pauchet Y."/>
        </authorList>
    </citation>
    <scope>NUCLEOTIDE SEQUENCE</scope>
    <source>
        <strain evidence="1">RBIC_L_NR</strain>
    </source>
</reference>
<name>A0AAV8WNH9_9CUCU</name>
<evidence type="ECO:0000313" key="2">
    <source>
        <dbReference type="Proteomes" id="UP001162156"/>
    </source>
</evidence>
<dbReference type="GO" id="GO:0043024">
    <property type="term" value="F:ribosomal small subunit binding"/>
    <property type="evidence" value="ECO:0007669"/>
    <property type="project" value="InterPro"/>
</dbReference>
<accession>A0AAV8WNH9</accession>
<proteinExistence type="predicted"/>
<dbReference type="GO" id="GO:0032543">
    <property type="term" value="P:mitochondrial translation"/>
    <property type="evidence" value="ECO:0007669"/>
    <property type="project" value="InterPro"/>
</dbReference>
<dbReference type="EMBL" id="JANEYF010005446">
    <property type="protein sequence ID" value="KAJ8928157.1"/>
    <property type="molecule type" value="Genomic_DNA"/>
</dbReference>
<gene>
    <name evidence="1" type="ORF">NQ314_019304</name>
</gene>
<dbReference type="GO" id="GO:0005739">
    <property type="term" value="C:mitochondrion"/>
    <property type="evidence" value="ECO:0007669"/>
    <property type="project" value="InterPro"/>
</dbReference>
<sequence length="118" mass="14169">MIRHYFILLITYLPLEEFISEVYNKLVPNIYVPEPGVMNEVLNQVDLNGAIEYIPKLWSDMTIFDHTNRENLIDSILNIMVYNEPPTDPELRERFSYIGWDIYTKIENQNENRFNKLR</sequence>
<evidence type="ECO:0000313" key="1">
    <source>
        <dbReference type="EMBL" id="KAJ8928157.1"/>
    </source>
</evidence>
<dbReference type="PANTHER" id="PTHR16276:SF1">
    <property type="entry name" value="SMALL RIBOSOMAL SUBUNIT PROTEIN MS39"/>
    <property type="match status" value="1"/>
</dbReference>
<dbReference type="InterPro" id="IPR037387">
    <property type="entry name" value="PTCD3"/>
</dbReference>
<dbReference type="PANTHER" id="PTHR16276">
    <property type="entry name" value="PENTATRICOPEPTIDE REPEAT DOMAIN-CONTAINING PROTEIN 3"/>
    <property type="match status" value="1"/>
</dbReference>
<organism evidence="1 2">
    <name type="scientific">Rhamnusium bicolor</name>
    <dbReference type="NCBI Taxonomy" id="1586634"/>
    <lineage>
        <taxon>Eukaryota</taxon>
        <taxon>Metazoa</taxon>
        <taxon>Ecdysozoa</taxon>
        <taxon>Arthropoda</taxon>
        <taxon>Hexapoda</taxon>
        <taxon>Insecta</taxon>
        <taxon>Pterygota</taxon>
        <taxon>Neoptera</taxon>
        <taxon>Endopterygota</taxon>
        <taxon>Coleoptera</taxon>
        <taxon>Polyphaga</taxon>
        <taxon>Cucujiformia</taxon>
        <taxon>Chrysomeloidea</taxon>
        <taxon>Cerambycidae</taxon>
        <taxon>Lepturinae</taxon>
        <taxon>Rhagiini</taxon>
        <taxon>Rhamnusium</taxon>
    </lineage>
</organism>
<dbReference type="Proteomes" id="UP001162156">
    <property type="component" value="Unassembled WGS sequence"/>
</dbReference>
<dbReference type="AlphaFoldDB" id="A0AAV8WNH9"/>